<feature type="transmembrane region" description="Helical" evidence="1">
    <location>
        <begin position="12"/>
        <end position="31"/>
    </location>
</feature>
<evidence type="ECO:0000259" key="2">
    <source>
        <dbReference type="Pfam" id="PF04892"/>
    </source>
</evidence>
<dbReference type="Pfam" id="PF04892">
    <property type="entry name" value="VanZ"/>
    <property type="match status" value="1"/>
</dbReference>
<keyword evidence="1" id="KW-0812">Transmembrane</keyword>
<reference evidence="3" key="1">
    <citation type="submission" date="2019-09" db="EMBL/GenBank/DDBJ databases">
        <title>Genomic analysis of Haloferax sp. CBA1149.</title>
        <authorList>
            <person name="Roh S.W."/>
        </authorList>
    </citation>
    <scope>NUCLEOTIDE SEQUENCE</scope>
    <source>
        <strain evidence="3">CBA1149</strain>
    </source>
</reference>
<dbReference type="PANTHER" id="PTHR28008">
    <property type="entry name" value="DOMAIN PROTEIN, PUTATIVE (AFU_ORTHOLOGUE AFUA_3G10980)-RELATED"/>
    <property type="match status" value="1"/>
</dbReference>
<protein>
    <submittedName>
        <fullName evidence="3">Antibiotic resistance protein VanZ</fullName>
    </submittedName>
</protein>
<keyword evidence="1" id="KW-1133">Transmembrane helix</keyword>
<feature type="domain" description="VanZ-like" evidence="2">
    <location>
        <begin position="66"/>
        <end position="123"/>
    </location>
</feature>
<dbReference type="InterPro" id="IPR006976">
    <property type="entry name" value="VanZ-like"/>
</dbReference>
<feature type="transmembrane region" description="Helical" evidence="1">
    <location>
        <begin position="103"/>
        <end position="125"/>
    </location>
</feature>
<feature type="transmembrane region" description="Helical" evidence="1">
    <location>
        <begin position="79"/>
        <end position="97"/>
    </location>
</feature>
<proteinExistence type="predicted"/>
<dbReference type="PANTHER" id="PTHR28008:SF1">
    <property type="entry name" value="DOMAIN PROTEIN, PUTATIVE (AFU_ORTHOLOGUE AFUA_3G10980)-RELATED"/>
    <property type="match status" value="1"/>
</dbReference>
<keyword evidence="1" id="KW-0472">Membrane</keyword>
<dbReference type="AlphaFoldDB" id="A0A643JS21"/>
<name>A0A643JS21_9EURY</name>
<comment type="caution">
    <text evidence="3">The sequence shown here is derived from an EMBL/GenBank/DDBJ whole genome shotgun (WGS) entry which is preliminary data.</text>
</comment>
<dbReference type="EMBL" id="VZUS01000001">
    <property type="protein sequence ID" value="KAB1186699.1"/>
    <property type="molecule type" value="Genomic_DNA"/>
</dbReference>
<evidence type="ECO:0000313" key="3">
    <source>
        <dbReference type="EMBL" id="KAB1186699.1"/>
    </source>
</evidence>
<organism evidence="3">
    <name type="scientific">Haloferax sp. CBA1149</name>
    <dbReference type="NCBI Taxonomy" id="2650753"/>
    <lineage>
        <taxon>Archaea</taxon>
        <taxon>Methanobacteriati</taxon>
        <taxon>Methanobacteriota</taxon>
        <taxon>Stenosarchaea group</taxon>
        <taxon>Halobacteria</taxon>
        <taxon>Halobacteriales</taxon>
        <taxon>Haloferacaceae</taxon>
        <taxon>Haloferax</taxon>
    </lineage>
</organism>
<sequence>MTIVARLRERPRSTLVVVGYALVVLVVSVIPTPPGGLSPSGPLGLVGVDKWVHGIGYAGLSLGLGFASQARRPAEIRTVVVVASCYGACIELVQATLPYRSFSLADMGANVVGAVLGGVLWYVVVRPHVGR</sequence>
<gene>
    <name evidence="3" type="ORF">Hfx1149_01115</name>
</gene>
<feature type="transmembrane region" description="Helical" evidence="1">
    <location>
        <begin position="51"/>
        <end position="67"/>
    </location>
</feature>
<accession>A0A643JS21</accession>
<dbReference type="NCBIfam" id="NF037970">
    <property type="entry name" value="vanZ_1"/>
    <property type="match status" value="1"/>
</dbReference>
<evidence type="ECO:0000256" key="1">
    <source>
        <dbReference type="SAM" id="Phobius"/>
    </source>
</evidence>
<dbReference type="RefSeq" id="WP_151134638.1">
    <property type="nucleotide sequence ID" value="NZ_VZUS01000001.1"/>
</dbReference>